<sequence>MTIDFLHFTPWPAFAGGVLIGLAAAILILVNGRIVGISGILGGLLRPNKGDITWRLAFIAGIIMAAVIYSMFYALPETQVDASWVMLIVAGLLVGIGTRYASGCTSGHGVCGISRRSPRSIATTMIFMAAGFIISGMANPAKVLNFLDLAGNWDPSLAFVMAVAILIGFFAFFMLRIVKLRCLARN</sequence>
<keyword evidence="2" id="KW-0813">Transport</keyword>
<evidence type="ECO:0000256" key="4">
    <source>
        <dbReference type="ARBA" id="ARBA00022519"/>
    </source>
</evidence>
<feature type="transmembrane region" description="Helical" evidence="9">
    <location>
        <begin position="20"/>
        <end position="44"/>
    </location>
</feature>
<keyword evidence="6 9" id="KW-1133">Transmembrane helix</keyword>
<dbReference type="EMBL" id="JAADJT010000002">
    <property type="protein sequence ID" value="NGZ83810.1"/>
    <property type="molecule type" value="Genomic_DNA"/>
</dbReference>
<keyword evidence="5 9" id="KW-0812">Transmembrane</keyword>
<proteinExistence type="inferred from homology"/>
<dbReference type="SUPFAM" id="SSF103473">
    <property type="entry name" value="MFS general substrate transporter"/>
    <property type="match status" value="1"/>
</dbReference>
<evidence type="ECO:0000256" key="8">
    <source>
        <dbReference type="ARBA" id="ARBA00035655"/>
    </source>
</evidence>
<dbReference type="InterPro" id="IPR007272">
    <property type="entry name" value="Sulf_transp_TsuA/YedE"/>
</dbReference>
<protein>
    <submittedName>
        <fullName evidence="10">YeeE/YedE family protein</fullName>
    </submittedName>
</protein>
<reference evidence="10 11" key="1">
    <citation type="submission" date="2020-01" db="EMBL/GenBank/DDBJ databases">
        <authorList>
            <person name="Lee S.D."/>
        </authorList>
    </citation>
    <scope>NUCLEOTIDE SEQUENCE [LARGE SCALE GENOMIC DNA]</scope>
    <source>
        <strain evidence="10 11">SAP-35</strain>
    </source>
</reference>
<dbReference type="PANTHER" id="PTHR30574">
    <property type="entry name" value="INNER MEMBRANE PROTEIN YEDE"/>
    <property type="match status" value="1"/>
</dbReference>
<keyword evidence="3" id="KW-1003">Cell membrane</keyword>
<accession>A0ABX0FGZ7</accession>
<evidence type="ECO:0000256" key="1">
    <source>
        <dbReference type="ARBA" id="ARBA00004429"/>
    </source>
</evidence>
<keyword evidence="11" id="KW-1185">Reference proteome</keyword>
<reference evidence="11" key="2">
    <citation type="submission" date="2023-07" db="EMBL/GenBank/DDBJ databases">
        <title>Duganella aceri sp. nov., isolated from tree sap.</title>
        <authorList>
            <person name="Kim I.S."/>
        </authorList>
    </citation>
    <scope>NUCLEOTIDE SEQUENCE [LARGE SCALE GENOMIC DNA]</scope>
    <source>
        <strain evidence="11">SAP-35</strain>
    </source>
</reference>
<evidence type="ECO:0000256" key="6">
    <source>
        <dbReference type="ARBA" id="ARBA00022989"/>
    </source>
</evidence>
<dbReference type="PANTHER" id="PTHR30574:SF1">
    <property type="entry name" value="SULPHUR TRANSPORT DOMAIN-CONTAINING PROTEIN"/>
    <property type="match status" value="1"/>
</dbReference>
<evidence type="ECO:0000256" key="7">
    <source>
        <dbReference type="ARBA" id="ARBA00023136"/>
    </source>
</evidence>
<evidence type="ECO:0000256" key="9">
    <source>
        <dbReference type="SAM" id="Phobius"/>
    </source>
</evidence>
<comment type="caution">
    <text evidence="10">The sequence shown here is derived from an EMBL/GenBank/DDBJ whole genome shotgun (WGS) entry which is preliminary data.</text>
</comment>
<comment type="similarity">
    <text evidence="8">Belongs to the TsuA/YedE (TC 9.B.102) family.</text>
</comment>
<comment type="subcellular location">
    <subcellularLocation>
        <location evidence="1">Cell inner membrane</location>
        <topology evidence="1">Multi-pass membrane protein</topology>
    </subcellularLocation>
</comment>
<feature type="transmembrane region" description="Helical" evidence="9">
    <location>
        <begin position="158"/>
        <end position="178"/>
    </location>
</feature>
<dbReference type="Pfam" id="PF20398">
    <property type="entry name" value="DUF6691"/>
    <property type="match status" value="1"/>
</dbReference>
<feature type="transmembrane region" description="Helical" evidence="9">
    <location>
        <begin position="121"/>
        <end position="138"/>
    </location>
</feature>
<dbReference type="InterPro" id="IPR046513">
    <property type="entry name" value="DUF6691"/>
</dbReference>
<name>A0ABX0FGZ7_9BURK</name>
<evidence type="ECO:0000256" key="3">
    <source>
        <dbReference type="ARBA" id="ARBA00022475"/>
    </source>
</evidence>
<evidence type="ECO:0000313" key="10">
    <source>
        <dbReference type="EMBL" id="NGZ83810.1"/>
    </source>
</evidence>
<gene>
    <name evidence="10" type="ORF">GW587_06005</name>
</gene>
<evidence type="ECO:0000256" key="5">
    <source>
        <dbReference type="ARBA" id="ARBA00022692"/>
    </source>
</evidence>
<evidence type="ECO:0000256" key="2">
    <source>
        <dbReference type="ARBA" id="ARBA00022448"/>
    </source>
</evidence>
<keyword evidence="7 9" id="KW-0472">Membrane</keyword>
<feature type="transmembrane region" description="Helical" evidence="9">
    <location>
        <begin position="56"/>
        <end position="76"/>
    </location>
</feature>
<dbReference type="Proteomes" id="UP000666369">
    <property type="component" value="Unassembled WGS sequence"/>
</dbReference>
<organism evidence="10 11">
    <name type="scientific">Duganella aceris</name>
    <dbReference type="NCBI Taxonomy" id="2703883"/>
    <lineage>
        <taxon>Bacteria</taxon>
        <taxon>Pseudomonadati</taxon>
        <taxon>Pseudomonadota</taxon>
        <taxon>Betaproteobacteria</taxon>
        <taxon>Burkholderiales</taxon>
        <taxon>Oxalobacteraceae</taxon>
        <taxon>Telluria group</taxon>
        <taxon>Duganella</taxon>
    </lineage>
</organism>
<keyword evidence="4" id="KW-0997">Cell inner membrane</keyword>
<feature type="transmembrane region" description="Helical" evidence="9">
    <location>
        <begin position="82"/>
        <end position="101"/>
    </location>
</feature>
<evidence type="ECO:0000313" key="11">
    <source>
        <dbReference type="Proteomes" id="UP000666369"/>
    </source>
</evidence>
<dbReference type="InterPro" id="IPR036259">
    <property type="entry name" value="MFS_trans_sf"/>
</dbReference>